<reference evidence="1 2" key="1">
    <citation type="submission" date="2024-04" db="EMBL/GenBank/DDBJ databases">
        <title>Tritrichomonas musculus Genome.</title>
        <authorList>
            <person name="Alves-Ferreira E."/>
            <person name="Grigg M."/>
            <person name="Lorenzi H."/>
            <person name="Galac M."/>
        </authorList>
    </citation>
    <scope>NUCLEOTIDE SEQUENCE [LARGE SCALE GENOMIC DNA]</scope>
    <source>
        <strain evidence="1 2">EAF2021</strain>
    </source>
</reference>
<proteinExistence type="predicted"/>
<gene>
    <name evidence="1" type="ORF">M9Y10_032648</name>
</gene>
<accession>A0ABR2GXF4</accession>
<evidence type="ECO:0000313" key="1">
    <source>
        <dbReference type="EMBL" id="KAK8838614.1"/>
    </source>
</evidence>
<name>A0ABR2GXF4_9EUKA</name>
<protein>
    <submittedName>
        <fullName evidence="1">Uncharacterized protein</fullName>
    </submittedName>
</protein>
<organism evidence="1 2">
    <name type="scientific">Tritrichomonas musculus</name>
    <dbReference type="NCBI Taxonomy" id="1915356"/>
    <lineage>
        <taxon>Eukaryota</taxon>
        <taxon>Metamonada</taxon>
        <taxon>Parabasalia</taxon>
        <taxon>Tritrichomonadida</taxon>
        <taxon>Tritrichomonadidae</taxon>
        <taxon>Tritrichomonas</taxon>
    </lineage>
</organism>
<dbReference type="Proteomes" id="UP001470230">
    <property type="component" value="Unassembled WGS sequence"/>
</dbReference>
<keyword evidence="2" id="KW-1185">Reference proteome</keyword>
<comment type="caution">
    <text evidence="1">The sequence shown here is derived from an EMBL/GenBank/DDBJ whole genome shotgun (WGS) entry which is preliminary data.</text>
</comment>
<dbReference type="EMBL" id="JAPFFF010000054">
    <property type="protein sequence ID" value="KAK8838614.1"/>
    <property type="molecule type" value="Genomic_DNA"/>
</dbReference>
<sequence>MSFDDYTNNFRSIYASIRLNDKYKYQLDGSFNCDEKDGASPFANGETDALKLPQWIIRCKSSAYQPTLHCIFEK</sequence>
<evidence type="ECO:0000313" key="2">
    <source>
        <dbReference type="Proteomes" id="UP001470230"/>
    </source>
</evidence>